<evidence type="ECO:0000313" key="2">
    <source>
        <dbReference type="Proteomes" id="UP001148184"/>
    </source>
</evidence>
<name>A0ABT5P6E6_9PSED</name>
<dbReference type="RefSeq" id="WP_273892636.1">
    <property type="nucleotide sequence ID" value="NZ_JAMDGP010000015.1"/>
</dbReference>
<comment type="caution">
    <text evidence="1">The sequence shown here is derived from an EMBL/GenBank/DDBJ whole genome shotgun (WGS) entry which is preliminary data.</text>
</comment>
<evidence type="ECO:0000313" key="1">
    <source>
        <dbReference type="EMBL" id="MDD1013869.1"/>
    </source>
</evidence>
<reference evidence="1 2" key="1">
    <citation type="submission" date="2022-05" db="EMBL/GenBank/DDBJ databases">
        <title>Novel Pseudomonas spp. Isolated from a Rainbow Trout Aquaculture Facility.</title>
        <authorList>
            <person name="Testerman T."/>
            <person name="Graf J."/>
        </authorList>
    </citation>
    <scope>NUCLEOTIDE SEQUENCE [LARGE SCALE GENOMIC DNA]</scope>
    <source>
        <strain evidence="1 2">ID1025</strain>
    </source>
</reference>
<dbReference type="EMBL" id="JAMDGZ010000018">
    <property type="protein sequence ID" value="MDD1013869.1"/>
    <property type="molecule type" value="Genomic_DNA"/>
</dbReference>
<organism evidence="1 2">
    <name type="scientific">Pseudomonas rubra</name>
    <dbReference type="NCBI Taxonomy" id="2942627"/>
    <lineage>
        <taxon>Bacteria</taxon>
        <taxon>Pseudomonadati</taxon>
        <taxon>Pseudomonadota</taxon>
        <taxon>Gammaproteobacteria</taxon>
        <taxon>Pseudomonadales</taxon>
        <taxon>Pseudomonadaceae</taxon>
        <taxon>Pseudomonas</taxon>
    </lineage>
</organism>
<sequence length="120" mass="13885">MRRAHGNGRAKPDGFLHLNNFSHVRQSGFAGVLYERLMNERQQELVELTLLELASTIPGTAHFKHEVWRFNKLFLKEHFKSVVYSVYRSIRKSAAQEVSMAISREELQEATVAVVRPSFR</sequence>
<proteinExistence type="predicted"/>
<dbReference type="Proteomes" id="UP001148184">
    <property type="component" value="Unassembled WGS sequence"/>
</dbReference>
<gene>
    <name evidence="1" type="ORF">M5G17_09275</name>
</gene>
<keyword evidence="2" id="KW-1185">Reference proteome</keyword>
<accession>A0ABT5P6E6</accession>
<protein>
    <submittedName>
        <fullName evidence="1">Uncharacterized protein</fullName>
    </submittedName>
</protein>